<keyword evidence="4" id="KW-1185">Reference proteome</keyword>
<feature type="transmembrane region" description="Helical" evidence="1">
    <location>
        <begin position="45"/>
        <end position="66"/>
    </location>
</feature>
<evidence type="ECO:0000256" key="1">
    <source>
        <dbReference type="SAM" id="Phobius"/>
    </source>
</evidence>
<feature type="transmembrane region" description="Helical" evidence="1">
    <location>
        <begin position="130"/>
        <end position="154"/>
    </location>
</feature>
<evidence type="ECO:0000313" key="4">
    <source>
        <dbReference type="Proteomes" id="UP001165641"/>
    </source>
</evidence>
<keyword evidence="1" id="KW-0812">Transmembrane</keyword>
<dbReference type="Proteomes" id="UP001165641">
    <property type="component" value="Unassembled WGS sequence"/>
</dbReference>
<evidence type="ECO:0000259" key="2">
    <source>
        <dbReference type="Pfam" id="PF07331"/>
    </source>
</evidence>
<name>A0ABT4ZA58_9RHOB</name>
<sequence length="163" mass="17123">MNAYIIQLRLGLLAIAASAFLLFVAIPAWVTTPGGIQNIVLSPSFWPYVLAGLTGLVGAGLVLAALREQRDGAAYDPPIADRGRAYLRLGLMTVIMVVVTVGTAAIGMVWMSMAAFVATAALVRTRHPVAAVICGILLPLVLYAFFAHVASVAIPQGNLVRLP</sequence>
<keyword evidence="1" id="KW-0472">Membrane</keyword>
<protein>
    <submittedName>
        <fullName evidence="3">Tripartite tricarboxylate transporter TctB family protein</fullName>
    </submittedName>
</protein>
<accession>A0ABT4ZA58</accession>
<feature type="transmembrane region" description="Helical" evidence="1">
    <location>
        <begin position="12"/>
        <end position="30"/>
    </location>
</feature>
<comment type="caution">
    <text evidence="3">The sequence shown here is derived from an EMBL/GenBank/DDBJ whole genome shotgun (WGS) entry which is preliminary data.</text>
</comment>
<proteinExistence type="predicted"/>
<dbReference type="RefSeq" id="WP_271887365.1">
    <property type="nucleotide sequence ID" value="NZ_JAQBIE010000002.1"/>
</dbReference>
<dbReference type="InterPro" id="IPR009936">
    <property type="entry name" value="DUF1468"/>
</dbReference>
<dbReference type="Pfam" id="PF07331">
    <property type="entry name" value="TctB"/>
    <property type="match status" value="1"/>
</dbReference>
<feature type="domain" description="DUF1468" evidence="2">
    <location>
        <begin position="16"/>
        <end position="155"/>
    </location>
</feature>
<keyword evidence="1" id="KW-1133">Transmembrane helix</keyword>
<gene>
    <name evidence="3" type="ORF">PAF17_01775</name>
</gene>
<evidence type="ECO:0000313" key="3">
    <source>
        <dbReference type="EMBL" id="MDB6176230.1"/>
    </source>
</evidence>
<feature type="transmembrane region" description="Helical" evidence="1">
    <location>
        <begin position="86"/>
        <end position="110"/>
    </location>
</feature>
<organism evidence="3 4">
    <name type="scientific">Paracoccus onchidii</name>
    <dbReference type="NCBI Taxonomy" id="3017813"/>
    <lineage>
        <taxon>Bacteria</taxon>
        <taxon>Pseudomonadati</taxon>
        <taxon>Pseudomonadota</taxon>
        <taxon>Alphaproteobacteria</taxon>
        <taxon>Rhodobacterales</taxon>
        <taxon>Paracoccaceae</taxon>
        <taxon>Paracoccus</taxon>
    </lineage>
</organism>
<reference evidence="3" key="1">
    <citation type="submission" date="2022-12" db="EMBL/GenBank/DDBJ databases">
        <title>Paracoccus onchidii sp. nov., isolated from a marine invertebrate from the South China Sea.</title>
        <authorList>
            <person name="Xu S."/>
            <person name="Liu Z."/>
            <person name="Xu Y."/>
        </authorList>
    </citation>
    <scope>NUCLEOTIDE SEQUENCE</scope>
    <source>
        <strain evidence="3">Z330</strain>
    </source>
</reference>
<dbReference type="EMBL" id="JAQBIE010000002">
    <property type="protein sequence ID" value="MDB6176230.1"/>
    <property type="molecule type" value="Genomic_DNA"/>
</dbReference>